<evidence type="ECO:0000313" key="2">
    <source>
        <dbReference type="Proteomes" id="UP000299102"/>
    </source>
</evidence>
<comment type="caution">
    <text evidence="1">The sequence shown here is derived from an EMBL/GenBank/DDBJ whole genome shotgun (WGS) entry which is preliminary data.</text>
</comment>
<evidence type="ECO:0000313" key="1">
    <source>
        <dbReference type="EMBL" id="GBP34651.1"/>
    </source>
</evidence>
<dbReference type="Proteomes" id="UP000299102">
    <property type="component" value="Unassembled WGS sequence"/>
</dbReference>
<organism evidence="1 2">
    <name type="scientific">Eumeta variegata</name>
    <name type="common">Bagworm moth</name>
    <name type="synonym">Eumeta japonica</name>
    <dbReference type="NCBI Taxonomy" id="151549"/>
    <lineage>
        <taxon>Eukaryota</taxon>
        <taxon>Metazoa</taxon>
        <taxon>Ecdysozoa</taxon>
        <taxon>Arthropoda</taxon>
        <taxon>Hexapoda</taxon>
        <taxon>Insecta</taxon>
        <taxon>Pterygota</taxon>
        <taxon>Neoptera</taxon>
        <taxon>Endopterygota</taxon>
        <taxon>Lepidoptera</taxon>
        <taxon>Glossata</taxon>
        <taxon>Ditrysia</taxon>
        <taxon>Tineoidea</taxon>
        <taxon>Psychidae</taxon>
        <taxon>Oiketicinae</taxon>
        <taxon>Eumeta</taxon>
    </lineage>
</organism>
<reference evidence="1 2" key="1">
    <citation type="journal article" date="2019" name="Commun. Biol.">
        <title>The bagworm genome reveals a unique fibroin gene that provides high tensile strength.</title>
        <authorList>
            <person name="Kono N."/>
            <person name="Nakamura H."/>
            <person name="Ohtoshi R."/>
            <person name="Tomita M."/>
            <person name="Numata K."/>
            <person name="Arakawa K."/>
        </authorList>
    </citation>
    <scope>NUCLEOTIDE SEQUENCE [LARGE SCALE GENOMIC DNA]</scope>
</reference>
<dbReference type="AlphaFoldDB" id="A0A4C1V749"/>
<accession>A0A4C1V749</accession>
<keyword evidence="2" id="KW-1185">Reference proteome</keyword>
<dbReference type="EMBL" id="BGZK01000291">
    <property type="protein sequence ID" value="GBP34651.1"/>
    <property type="molecule type" value="Genomic_DNA"/>
</dbReference>
<sequence length="214" mass="23858">MIQRVREKGGGHSKDIEVLQIFATCVWAASVVVSTAPVFQASSAVEVRKVEIPWRRSPCRPTMTYGLGTILSTLGPPAPAGARVPPRITYEEFSQEIYKRPACNMIRALEAEWLRVLSRVRRCRLRIVNQGRIHQRIFNLTNHSLRASERTRNSHETDSGILVVAVATAVVGTSRPSLGKRRSSSSSVVNERIVREYTYREHTGLGVGTPNIII</sequence>
<proteinExistence type="predicted"/>
<protein>
    <submittedName>
        <fullName evidence="1">Uncharacterized protein</fullName>
    </submittedName>
</protein>
<name>A0A4C1V749_EUMVA</name>
<gene>
    <name evidence="1" type="ORF">EVAR_19042_1</name>
</gene>